<sequence>MLKTTTNSWLFIGTDSRLSTCSKIMKGLGYEANHYNGNSFSTELSTLIDELAPSHIVLPIIEMEEMIPAEKFPKGATVYPGIISSEWLSKYEEAHIPVHSYIKEVEYVWENARLTAEGFLLEYYESTKQSVFGKQFCITGFGKVAKMMAEVLSAMGGTVAIMARSSEQLGEAAALGYTTCEFNPTNLSEHKTLINTVPARWLKPDDKQELRIFDLASAPGCLKENAPDEYYTIHLGLPGKHFPIDAANALAKALLRMNSA</sequence>
<dbReference type="SUPFAM" id="SSF51735">
    <property type="entry name" value="NAD(P)-binding Rossmann-fold domains"/>
    <property type="match status" value="1"/>
</dbReference>
<keyword evidence="2" id="KW-1185">Reference proteome</keyword>
<dbReference type="EMBL" id="JACSQN010000002">
    <property type="protein sequence ID" value="MBD7983580.1"/>
    <property type="molecule type" value="Genomic_DNA"/>
</dbReference>
<evidence type="ECO:0008006" key="3">
    <source>
        <dbReference type="Google" id="ProtNLM"/>
    </source>
</evidence>
<accession>A0ABR8U718</accession>
<dbReference type="RefSeq" id="WP_191693271.1">
    <property type="nucleotide sequence ID" value="NZ_JACSQN010000002.1"/>
</dbReference>
<dbReference type="Gene3D" id="3.40.50.720">
    <property type="entry name" value="NAD(P)-binding Rossmann-like Domain"/>
    <property type="match status" value="1"/>
</dbReference>
<dbReference type="Proteomes" id="UP000626786">
    <property type="component" value="Unassembled WGS sequence"/>
</dbReference>
<gene>
    <name evidence="1" type="ORF">H9649_03210</name>
</gene>
<name>A0ABR8U718_9BACL</name>
<proteinExistence type="predicted"/>
<evidence type="ECO:0000313" key="2">
    <source>
        <dbReference type="Proteomes" id="UP000626786"/>
    </source>
</evidence>
<protein>
    <recommendedName>
        <fullName evidence="3">Dipicolinate synthase subunit A</fullName>
    </recommendedName>
</protein>
<reference evidence="1 2" key="1">
    <citation type="submission" date="2020-08" db="EMBL/GenBank/DDBJ databases">
        <title>A Genomic Blueprint of the Chicken Gut Microbiome.</title>
        <authorList>
            <person name="Gilroy R."/>
            <person name="Ravi A."/>
            <person name="Getino M."/>
            <person name="Pursley I."/>
            <person name="Horton D.L."/>
            <person name="Alikhan N.-F."/>
            <person name="Baker D."/>
            <person name="Gharbi K."/>
            <person name="Hall N."/>
            <person name="Watson M."/>
            <person name="Adriaenssens E.M."/>
            <person name="Foster-Nyarko E."/>
            <person name="Jarju S."/>
            <person name="Secka A."/>
            <person name="Antonio M."/>
            <person name="Oren A."/>
            <person name="Chaudhuri R."/>
            <person name="La Ragione R.M."/>
            <person name="Hildebrand F."/>
            <person name="Pallen M.J."/>
        </authorList>
    </citation>
    <scope>NUCLEOTIDE SEQUENCE [LARGE SCALE GENOMIC DNA]</scope>
    <source>
        <strain evidence="1 2">Sa2YVA2</strain>
    </source>
</reference>
<organism evidence="1 2">
    <name type="scientific">Sporosarcina quadrami</name>
    <dbReference type="NCBI Taxonomy" id="2762234"/>
    <lineage>
        <taxon>Bacteria</taxon>
        <taxon>Bacillati</taxon>
        <taxon>Bacillota</taxon>
        <taxon>Bacilli</taxon>
        <taxon>Bacillales</taxon>
        <taxon>Caryophanaceae</taxon>
        <taxon>Sporosarcina</taxon>
    </lineage>
</organism>
<evidence type="ECO:0000313" key="1">
    <source>
        <dbReference type="EMBL" id="MBD7983580.1"/>
    </source>
</evidence>
<comment type="caution">
    <text evidence="1">The sequence shown here is derived from an EMBL/GenBank/DDBJ whole genome shotgun (WGS) entry which is preliminary data.</text>
</comment>
<dbReference type="InterPro" id="IPR036291">
    <property type="entry name" value="NAD(P)-bd_dom_sf"/>
</dbReference>